<evidence type="ECO:0000256" key="1">
    <source>
        <dbReference type="SAM" id="Phobius"/>
    </source>
</evidence>
<dbReference type="InterPro" id="IPR012429">
    <property type="entry name" value="HGSNAT_cat"/>
</dbReference>
<keyword evidence="1" id="KW-1133">Transmembrane helix</keyword>
<dbReference type="Pfam" id="PF07786">
    <property type="entry name" value="HGSNAT_cat"/>
    <property type="match status" value="1"/>
</dbReference>
<dbReference type="AlphaFoldDB" id="A0A1M5QLX4"/>
<dbReference type="Proteomes" id="UP000184212">
    <property type="component" value="Unassembled WGS sequence"/>
</dbReference>
<feature type="transmembrane region" description="Helical" evidence="1">
    <location>
        <begin position="232"/>
        <end position="253"/>
    </location>
</feature>
<feature type="transmembrane region" description="Helical" evidence="1">
    <location>
        <begin position="150"/>
        <end position="169"/>
    </location>
</feature>
<dbReference type="RefSeq" id="WP_073135350.1">
    <property type="nucleotide sequence ID" value="NZ_FQWQ01000002.1"/>
</dbReference>
<feature type="transmembrane region" description="Helical" evidence="1">
    <location>
        <begin position="356"/>
        <end position="379"/>
    </location>
</feature>
<keyword evidence="1" id="KW-0812">Transmembrane</keyword>
<proteinExistence type="predicted"/>
<feature type="transmembrane region" description="Helical" evidence="1">
    <location>
        <begin position="127"/>
        <end position="145"/>
    </location>
</feature>
<accession>A0A1M5QLX4</accession>
<dbReference type="OrthoDB" id="508112at2"/>
<reference evidence="3 4" key="1">
    <citation type="submission" date="2016-11" db="EMBL/GenBank/DDBJ databases">
        <authorList>
            <person name="Jaros S."/>
            <person name="Januszkiewicz K."/>
            <person name="Wedrychowicz H."/>
        </authorList>
    </citation>
    <scope>NUCLEOTIDE SEQUENCE [LARGE SCALE GENOMIC DNA]</scope>
    <source>
        <strain evidence="3 4">DSM 24574</strain>
    </source>
</reference>
<feature type="transmembrane region" description="Helical" evidence="1">
    <location>
        <begin position="63"/>
        <end position="80"/>
    </location>
</feature>
<organism evidence="3 4">
    <name type="scientific">Chryseolinea serpens</name>
    <dbReference type="NCBI Taxonomy" id="947013"/>
    <lineage>
        <taxon>Bacteria</taxon>
        <taxon>Pseudomonadati</taxon>
        <taxon>Bacteroidota</taxon>
        <taxon>Cytophagia</taxon>
        <taxon>Cytophagales</taxon>
        <taxon>Fulvivirgaceae</taxon>
        <taxon>Chryseolinea</taxon>
    </lineage>
</organism>
<name>A0A1M5QLX4_9BACT</name>
<feature type="transmembrane region" description="Helical" evidence="1">
    <location>
        <begin position="101"/>
        <end position="121"/>
    </location>
</feature>
<keyword evidence="4" id="KW-1185">Reference proteome</keyword>
<evidence type="ECO:0000313" key="3">
    <source>
        <dbReference type="EMBL" id="SHH15072.1"/>
    </source>
</evidence>
<evidence type="ECO:0000313" key="4">
    <source>
        <dbReference type="Proteomes" id="UP000184212"/>
    </source>
</evidence>
<keyword evidence="1" id="KW-0472">Membrane</keyword>
<sequence>MTTAAPATVLVEKPRISSIDMMRGIVMVVMALDHTRDFFHINAFLFDPLDLTKTSPALFFTRWITHFCAPTFVFLSGMSARISLQSKGTKALSKFLLSRGLWLIFLEVTVVRFGLLFNLYYDFTLMQVIWAIGASMVALSALVFLKERVVFILGLVIVFGHNLLDMVSVPQQNPLFPLWTLLVQPGFFQIPPQSGVAVPYPMLPWLGIMMTGYGMGMWYAKGYDAEKRRVWLVRSGLIALALFVVLRFINIYGDPAPWSVQKNALYTFMSFINTTKYPVSLLFTLMILGNTLLLLALLERVKGKQGSFFLVYGRVPLFYFIVHFYLIHLCALLYTIGNGTPFSAIDFHFAKGFGGITAGSGVSLFWVYVVWAGIVLVLYPVCTWYNRYKSTHKDWWLSYL</sequence>
<dbReference type="PANTHER" id="PTHR40407">
    <property type="entry name" value="MEMBRANE PROTEIN-LIKE PROTEIN"/>
    <property type="match status" value="1"/>
</dbReference>
<protein>
    <submittedName>
        <fullName evidence="3">Uncharacterized membrane protein</fullName>
    </submittedName>
</protein>
<dbReference type="PANTHER" id="PTHR40407:SF1">
    <property type="entry name" value="HEPARAN-ALPHA-GLUCOSAMINIDE N-ACETYLTRANSFERASE CATALYTIC DOMAIN-CONTAINING PROTEIN"/>
    <property type="match status" value="1"/>
</dbReference>
<feature type="transmembrane region" description="Helical" evidence="1">
    <location>
        <begin position="317"/>
        <end position="336"/>
    </location>
</feature>
<feature type="domain" description="Heparan-alpha-glucosaminide N-acetyltransferase catalytic" evidence="2">
    <location>
        <begin position="15"/>
        <end position="230"/>
    </location>
</feature>
<evidence type="ECO:0000259" key="2">
    <source>
        <dbReference type="Pfam" id="PF07786"/>
    </source>
</evidence>
<gene>
    <name evidence="3" type="ORF">SAMN04488109_2894</name>
</gene>
<feature type="transmembrane region" description="Helical" evidence="1">
    <location>
        <begin position="202"/>
        <end position="220"/>
    </location>
</feature>
<dbReference type="STRING" id="947013.SAMN04488109_2894"/>
<feature type="transmembrane region" description="Helical" evidence="1">
    <location>
        <begin position="277"/>
        <end position="297"/>
    </location>
</feature>
<dbReference type="EMBL" id="FQWQ01000002">
    <property type="protein sequence ID" value="SHH15072.1"/>
    <property type="molecule type" value="Genomic_DNA"/>
</dbReference>